<protein>
    <submittedName>
        <fullName evidence="2">Uncharacterized protein</fullName>
    </submittedName>
</protein>
<proteinExistence type="predicted"/>
<evidence type="ECO:0000256" key="1">
    <source>
        <dbReference type="SAM" id="MobiDB-lite"/>
    </source>
</evidence>
<evidence type="ECO:0000313" key="2">
    <source>
        <dbReference type="EMBL" id="KAK8013221.1"/>
    </source>
</evidence>
<feature type="region of interest" description="Disordered" evidence="1">
    <location>
        <begin position="56"/>
        <end position="176"/>
    </location>
</feature>
<gene>
    <name evidence="2" type="ORF">PG991_009492</name>
</gene>
<evidence type="ECO:0000313" key="3">
    <source>
        <dbReference type="Proteomes" id="UP001396898"/>
    </source>
</evidence>
<keyword evidence="3" id="KW-1185">Reference proteome</keyword>
<dbReference type="EMBL" id="JAQQWI010000014">
    <property type="protein sequence ID" value="KAK8013221.1"/>
    <property type="molecule type" value="Genomic_DNA"/>
</dbReference>
<sequence length="176" mass="19353">MVSSILTAKLGRQVTETDLPIRHQIARDLPVLPDQDIPRIDPLLFRRRPVIVTIGGTSSPVHPAVVAPAPRNSQQSRLRLPPDRPAHEPQPPQPGPKVHHDPMHPVTGRREDARTRGHAHAAPVIVHHDDLARAPQRGGQPVRMPAPHGRPRLQVQEQDIAPPVDGEPAPRVEGRV</sequence>
<name>A0ABR1RK39_9PEZI</name>
<feature type="compositionally biased region" description="Low complexity" evidence="1">
    <location>
        <begin position="60"/>
        <end position="70"/>
    </location>
</feature>
<comment type="caution">
    <text evidence="2">The sequence shown here is derived from an EMBL/GenBank/DDBJ whole genome shotgun (WGS) entry which is preliminary data.</text>
</comment>
<reference evidence="2 3" key="1">
    <citation type="submission" date="2023-01" db="EMBL/GenBank/DDBJ databases">
        <title>Analysis of 21 Apiospora genomes using comparative genomics revels a genus with tremendous synthesis potential of carbohydrate active enzymes and secondary metabolites.</title>
        <authorList>
            <person name="Sorensen T."/>
        </authorList>
    </citation>
    <scope>NUCLEOTIDE SEQUENCE [LARGE SCALE GENOMIC DNA]</scope>
    <source>
        <strain evidence="2 3">CBS 20057</strain>
    </source>
</reference>
<feature type="compositionally biased region" description="Basic and acidic residues" evidence="1">
    <location>
        <begin position="98"/>
        <end position="115"/>
    </location>
</feature>
<accession>A0ABR1RK39</accession>
<organism evidence="2 3">
    <name type="scientific">Apiospora marii</name>
    <dbReference type="NCBI Taxonomy" id="335849"/>
    <lineage>
        <taxon>Eukaryota</taxon>
        <taxon>Fungi</taxon>
        <taxon>Dikarya</taxon>
        <taxon>Ascomycota</taxon>
        <taxon>Pezizomycotina</taxon>
        <taxon>Sordariomycetes</taxon>
        <taxon>Xylariomycetidae</taxon>
        <taxon>Amphisphaeriales</taxon>
        <taxon>Apiosporaceae</taxon>
        <taxon>Apiospora</taxon>
    </lineage>
</organism>
<dbReference type="Proteomes" id="UP001396898">
    <property type="component" value="Unassembled WGS sequence"/>
</dbReference>